<dbReference type="InterPro" id="IPR010559">
    <property type="entry name" value="Sig_transdc_His_kin_internal"/>
</dbReference>
<keyword evidence="3" id="KW-0808">Transferase</keyword>
<reference evidence="3 4" key="1">
    <citation type="submission" date="2023-09" db="EMBL/GenBank/DDBJ databases">
        <title>Novel taxa isolated from Blanes Bay.</title>
        <authorList>
            <person name="Rey-Velasco X."/>
            <person name="Lucena T."/>
        </authorList>
    </citation>
    <scope>NUCLEOTIDE SEQUENCE [LARGE SCALE GENOMIC DNA]</scope>
    <source>
        <strain evidence="3 4">S356</strain>
    </source>
</reference>
<comment type="caution">
    <text evidence="3">The sequence shown here is derived from an EMBL/GenBank/DDBJ whole genome shotgun (WGS) entry which is preliminary data.</text>
</comment>
<dbReference type="PANTHER" id="PTHR34220:SF7">
    <property type="entry name" value="SENSOR HISTIDINE KINASE YPDA"/>
    <property type="match status" value="1"/>
</dbReference>
<feature type="transmembrane region" description="Helical" evidence="1">
    <location>
        <begin position="417"/>
        <end position="438"/>
    </location>
</feature>
<gene>
    <name evidence="3" type="ORF">RQM59_06205</name>
</gene>
<dbReference type="InterPro" id="IPR015943">
    <property type="entry name" value="WD40/YVTN_repeat-like_dom_sf"/>
</dbReference>
<sequence>MRYLFFTFFLYITVASSQSNTPRNYNLSNGLTSSNITDLIQDDIGYLWIATQNNGIVRFDGSEFLRFSIEEGLLSNKINALTYATDSLFIATDKGLVIKTNLHQFIAIPNLEITNVKSIRDKVLLTSAQGLYLYQKQAVTPIKLNDQIDLNPVNDIAYFNNGYYIAGQKALWYVNTLTFPKKTVRIHDGEYTSLRVIGDKMFATTTSEGVQVFETNKNQFRFQNVKHITSINVFDNEYWISTDNNGVYIFNSNFDFEKRISKYNGFKVNNIREVFVDNDDNCWLATFGNGLYTYSLLKTDIPKKTTKIYFENIEIDYQPIDSISLNTYSNTLYLSPSQNTISFSFKAVDINTRDKMEYQWTLNENKGPWTTKSTVDFPNLNSGEYTFKVLSRNKPLQTTNPIEFSFFIDTPIYKKKWFIYSVITTLTLILILVIVLVIRNIKRKNAKKVKQLTLENHLLTLEQKALQLQMNPHFIFNVLNSIKALGNQEKMQEMNVAINNFALLLRGILQNSRQEEISLLQEIDTLKKYIALEQQISATSFQFAVNTDKVTIDLDEILIPPMLIQPFIENAIKHGIENTNTNGKITLSFEIKGTSLVCIITDNGIGYKQSKKKTRDTNHESIALKVTEERIKGMSGAQSFYISEIVQNGAVLGTKIWFKIPLKTEF</sequence>
<proteinExistence type="predicted"/>
<keyword evidence="1" id="KW-0472">Membrane</keyword>
<dbReference type="InterPro" id="IPR050640">
    <property type="entry name" value="Bact_2-comp_sensor_kinase"/>
</dbReference>
<dbReference type="SUPFAM" id="SSF63829">
    <property type="entry name" value="Calcium-dependent phosphotriesterase"/>
    <property type="match status" value="1"/>
</dbReference>
<dbReference type="Pfam" id="PF06580">
    <property type="entry name" value="His_kinase"/>
    <property type="match status" value="1"/>
</dbReference>
<dbReference type="RefSeq" id="WP_349241218.1">
    <property type="nucleotide sequence ID" value="NZ_JAVTTO010000002.1"/>
</dbReference>
<dbReference type="EMBL" id="JAVTTO010000002">
    <property type="protein sequence ID" value="MDT7831964.1"/>
    <property type="molecule type" value="Genomic_DNA"/>
</dbReference>
<keyword evidence="1" id="KW-0812">Transmembrane</keyword>
<evidence type="ECO:0000259" key="2">
    <source>
        <dbReference type="Pfam" id="PF06580"/>
    </source>
</evidence>
<feature type="domain" description="Signal transduction histidine kinase internal region" evidence="2">
    <location>
        <begin position="462"/>
        <end position="534"/>
    </location>
</feature>
<dbReference type="InterPro" id="IPR013783">
    <property type="entry name" value="Ig-like_fold"/>
</dbReference>
<evidence type="ECO:0000313" key="3">
    <source>
        <dbReference type="EMBL" id="MDT7831964.1"/>
    </source>
</evidence>
<keyword evidence="1" id="KW-1133">Transmembrane helix</keyword>
<dbReference type="Proteomes" id="UP001257277">
    <property type="component" value="Unassembled WGS sequence"/>
</dbReference>
<dbReference type="InterPro" id="IPR036890">
    <property type="entry name" value="HATPase_C_sf"/>
</dbReference>
<name>A0ABU3LE22_9FLAO</name>
<keyword evidence="4" id="KW-1185">Reference proteome</keyword>
<dbReference type="InterPro" id="IPR011110">
    <property type="entry name" value="Reg_prop"/>
</dbReference>
<keyword evidence="3" id="KW-0418">Kinase</keyword>
<evidence type="ECO:0000256" key="1">
    <source>
        <dbReference type="SAM" id="Phobius"/>
    </source>
</evidence>
<dbReference type="GO" id="GO:0016301">
    <property type="term" value="F:kinase activity"/>
    <property type="evidence" value="ECO:0007669"/>
    <property type="project" value="UniProtKB-KW"/>
</dbReference>
<dbReference type="Gene3D" id="2.60.40.10">
    <property type="entry name" value="Immunoglobulins"/>
    <property type="match status" value="1"/>
</dbReference>
<dbReference type="PANTHER" id="PTHR34220">
    <property type="entry name" value="SENSOR HISTIDINE KINASE YPDA"/>
    <property type="match status" value="1"/>
</dbReference>
<dbReference type="SUPFAM" id="SSF55874">
    <property type="entry name" value="ATPase domain of HSP90 chaperone/DNA topoisomerase II/histidine kinase"/>
    <property type="match status" value="1"/>
</dbReference>
<organism evidence="3 4">
    <name type="scientific">Asprobacillus argus</name>
    <dbReference type="NCBI Taxonomy" id="3076534"/>
    <lineage>
        <taxon>Bacteria</taxon>
        <taxon>Pseudomonadati</taxon>
        <taxon>Bacteroidota</taxon>
        <taxon>Flavobacteriia</taxon>
        <taxon>Flavobacteriales</taxon>
        <taxon>Flavobacteriaceae</taxon>
        <taxon>Asprobacillus</taxon>
    </lineage>
</organism>
<evidence type="ECO:0000313" key="4">
    <source>
        <dbReference type="Proteomes" id="UP001257277"/>
    </source>
</evidence>
<dbReference type="Pfam" id="PF07494">
    <property type="entry name" value="Reg_prop"/>
    <property type="match status" value="1"/>
</dbReference>
<protein>
    <submittedName>
        <fullName evidence="3">Histidine kinase</fullName>
    </submittedName>
</protein>
<dbReference type="Gene3D" id="3.30.565.10">
    <property type="entry name" value="Histidine kinase-like ATPase, C-terminal domain"/>
    <property type="match status" value="1"/>
</dbReference>
<dbReference type="Gene3D" id="2.130.10.10">
    <property type="entry name" value="YVTN repeat-like/Quinoprotein amine dehydrogenase"/>
    <property type="match status" value="1"/>
</dbReference>
<accession>A0ABU3LE22</accession>